<evidence type="ECO:0008006" key="3">
    <source>
        <dbReference type="Google" id="ProtNLM"/>
    </source>
</evidence>
<gene>
    <name evidence="1" type="ORF">AKO1_000984</name>
</gene>
<evidence type="ECO:0000313" key="2">
    <source>
        <dbReference type="Proteomes" id="UP001431209"/>
    </source>
</evidence>
<reference evidence="1 2" key="1">
    <citation type="submission" date="2024-03" db="EMBL/GenBank/DDBJ databases">
        <title>The Acrasis kona genome and developmental transcriptomes reveal deep origins of eukaryotic multicellular pathways.</title>
        <authorList>
            <person name="Sheikh S."/>
            <person name="Fu C.-J."/>
            <person name="Brown M.W."/>
            <person name="Baldauf S.L."/>
        </authorList>
    </citation>
    <scope>NUCLEOTIDE SEQUENCE [LARGE SCALE GENOMIC DNA]</scope>
    <source>
        <strain evidence="1 2">ATCC MYA-3509</strain>
    </source>
</reference>
<sequence>MLPVDVLTVVIEFCDNTILLTKISLLSKYWNATSRRLMVSKTKDDLVKDSLYVSTVGDDINPLQHMKNSSTLLNNVHDAIDVVLPSLIISSEDQFIDELYTIIESLLIIDVCKTYNKNVVNELSKLNRIEGFDSVELRRIIRILFDVFSITKLCRRRFSAICQSNQLFLNQVFHHLERAGRVISKRSTLIQCFLVSSIDGSTLKCRKQKTLLQNTLSELKLERNAKVNFTLIEGVTLNTALYLRPN</sequence>
<dbReference type="EMBL" id="JAOPGA020001301">
    <property type="protein sequence ID" value="KAL0487094.1"/>
    <property type="molecule type" value="Genomic_DNA"/>
</dbReference>
<comment type="caution">
    <text evidence="1">The sequence shown here is derived from an EMBL/GenBank/DDBJ whole genome shotgun (WGS) entry which is preliminary data.</text>
</comment>
<dbReference type="AlphaFoldDB" id="A0AAW2ZEJ5"/>
<protein>
    <recommendedName>
        <fullName evidence="3">F-box domain-containing protein</fullName>
    </recommendedName>
</protein>
<evidence type="ECO:0000313" key="1">
    <source>
        <dbReference type="EMBL" id="KAL0487094.1"/>
    </source>
</evidence>
<name>A0AAW2ZEJ5_9EUKA</name>
<proteinExistence type="predicted"/>
<accession>A0AAW2ZEJ5</accession>
<dbReference type="Proteomes" id="UP001431209">
    <property type="component" value="Unassembled WGS sequence"/>
</dbReference>
<keyword evidence="2" id="KW-1185">Reference proteome</keyword>
<organism evidence="1 2">
    <name type="scientific">Acrasis kona</name>
    <dbReference type="NCBI Taxonomy" id="1008807"/>
    <lineage>
        <taxon>Eukaryota</taxon>
        <taxon>Discoba</taxon>
        <taxon>Heterolobosea</taxon>
        <taxon>Tetramitia</taxon>
        <taxon>Eutetramitia</taxon>
        <taxon>Acrasidae</taxon>
        <taxon>Acrasis</taxon>
    </lineage>
</organism>